<dbReference type="InterPro" id="IPR036477">
    <property type="entry name" value="Formyl_transf_N_sf"/>
</dbReference>
<keyword evidence="3 5" id="KW-0808">Transferase</keyword>
<dbReference type="PANTHER" id="PTHR11138:SF5">
    <property type="entry name" value="METHIONYL-TRNA FORMYLTRANSFERASE, MITOCHONDRIAL"/>
    <property type="match status" value="1"/>
</dbReference>
<dbReference type="Proteomes" id="UP000886887">
    <property type="component" value="Unassembled WGS sequence"/>
</dbReference>
<dbReference type="InterPro" id="IPR005794">
    <property type="entry name" value="Fmt"/>
</dbReference>
<dbReference type="PANTHER" id="PTHR11138">
    <property type="entry name" value="METHIONYL-TRNA FORMYLTRANSFERASE"/>
    <property type="match status" value="1"/>
</dbReference>
<feature type="domain" description="Formyl transferase C-terminal" evidence="7">
    <location>
        <begin position="205"/>
        <end position="302"/>
    </location>
</feature>
<dbReference type="InterPro" id="IPR044135">
    <property type="entry name" value="Met-tRNA-FMT_C"/>
</dbReference>
<feature type="domain" description="Formyl transferase N-terminal" evidence="6">
    <location>
        <begin position="1"/>
        <end position="180"/>
    </location>
</feature>
<dbReference type="InterPro" id="IPR011034">
    <property type="entry name" value="Formyl_transferase-like_C_sf"/>
</dbReference>
<evidence type="ECO:0000259" key="6">
    <source>
        <dbReference type="Pfam" id="PF00551"/>
    </source>
</evidence>
<dbReference type="Pfam" id="PF00551">
    <property type="entry name" value="Formyl_trans_N"/>
    <property type="match status" value="1"/>
</dbReference>
<dbReference type="Gene3D" id="3.40.50.12230">
    <property type="match status" value="1"/>
</dbReference>
<evidence type="ECO:0000256" key="5">
    <source>
        <dbReference type="HAMAP-Rule" id="MF_00182"/>
    </source>
</evidence>
<organism evidence="8 9">
    <name type="scientific">Candidatus Onthenecus intestinigallinarum</name>
    <dbReference type="NCBI Taxonomy" id="2840875"/>
    <lineage>
        <taxon>Bacteria</taxon>
        <taxon>Bacillati</taxon>
        <taxon>Bacillota</taxon>
        <taxon>Clostridia</taxon>
        <taxon>Eubacteriales</taxon>
        <taxon>Candidatus Onthenecus</taxon>
    </lineage>
</organism>
<comment type="caution">
    <text evidence="8">The sequence shown here is derived from an EMBL/GenBank/DDBJ whole genome shotgun (WGS) entry which is preliminary data.</text>
</comment>
<proteinExistence type="inferred from homology"/>
<dbReference type="GO" id="GO:0004479">
    <property type="term" value="F:methionyl-tRNA formyltransferase activity"/>
    <property type="evidence" value="ECO:0007669"/>
    <property type="project" value="UniProtKB-UniRule"/>
</dbReference>
<name>A0A9D0ZBJ2_9FIRM</name>
<dbReference type="SUPFAM" id="SSF50486">
    <property type="entry name" value="FMT C-terminal domain-like"/>
    <property type="match status" value="1"/>
</dbReference>
<dbReference type="HAMAP" id="MF_00182">
    <property type="entry name" value="Formyl_trans"/>
    <property type="match status" value="1"/>
</dbReference>
<evidence type="ECO:0000256" key="3">
    <source>
        <dbReference type="ARBA" id="ARBA00022679"/>
    </source>
</evidence>
<reference evidence="8" key="1">
    <citation type="submission" date="2020-10" db="EMBL/GenBank/DDBJ databases">
        <authorList>
            <person name="Gilroy R."/>
        </authorList>
    </citation>
    <scope>NUCLEOTIDE SEQUENCE</scope>
    <source>
        <strain evidence="8">ChiSxjej2B14-6234</strain>
    </source>
</reference>
<dbReference type="NCBIfam" id="TIGR00460">
    <property type="entry name" value="fmt"/>
    <property type="match status" value="1"/>
</dbReference>
<evidence type="ECO:0000259" key="7">
    <source>
        <dbReference type="Pfam" id="PF02911"/>
    </source>
</evidence>
<comment type="catalytic activity">
    <reaction evidence="5">
        <text>L-methionyl-tRNA(fMet) + (6R)-10-formyltetrahydrofolate = N-formyl-L-methionyl-tRNA(fMet) + (6S)-5,6,7,8-tetrahydrofolate + H(+)</text>
        <dbReference type="Rhea" id="RHEA:24380"/>
        <dbReference type="Rhea" id="RHEA-COMP:9952"/>
        <dbReference type="Rhea" id="RHEA-COMP:9953"/>
        <dbReference type="ChEBI" id="CHEBI:15378"/>
        <dbReference type="ChEBI" id="CHEBI:57453"/>
        <dbReference type="ChEBI" id="CHEBI:78530"/>
        <dbReference type="ChEBI" id="CHEBI:78844"/>
        <dbReference type="ChEBI" id="CHEBI:195366"/>
        <dbReference type="EC" id="2.1.2.9"/>
    </reaction>
</comment>
<dbReference type="GO" id="GO:0005829">
    <property type="term" value="C:cytosol"/>
    <property type="evidence" value="ECO:0007669"/>
    <property type="project" value="TreeGrafter"/>
</dbReference>
<reference evidence="8" key="2">
    <citation type="journal article" date="2021" name="PeerJ">
        <title>Extensive microbial diversity within the chicken gut microbiome revealed by metagenomics and culture.</title>
        <authorList>
            <person name="Gilroy R."/>
            <person name="Ravi A."/>
            <person name="Getino M."/>
            <person name="Pursley I."/>
            <person name="Horton D.L."/>
            <person name="Alikhan N.F."/>
            <person name="Baker D."/>
            <person name="Gharbi K."/>
            <person name="Hall N."/>
            <person name="Watson M."/>
            <person name="Adriaenssens E.M."/>
            <person name="Foster-Nyarko E."/>
            <person name="Jarju S."/>
            <person name="Secka A."/>
            <person name="Antonio M."/>
            <person name="Oren A."/>
            <person name="Chaudhuri R.R."/>
            <person name="La Ragione R."/>
            <person name="Hildebrand F."/>
            <person name="Pallen M.J."/>
        </authorList>
    </citation>
    <scope>NUCLEOTIDE SEQUENCE</scope>
    <source>
        <strain evidence="8">ChiSxjej2B14-6234</strain>
    </source>
</reference>
<dbReference type="Pfam" id="PF02911">
    <property type="entry name" value="Formyl_trans_C"/>
    <property type="match status" value="1"/>
</dbReference>
<evidence type="ECO:0000256" key="4">
    <source>
        <dbReference type="ARBA" id="ARBA00022917"/>
    </source>
</evidence>
<comment type="similarity">
    <text evidence="1 5">Belongs to the Fmt family.</text>
</comment>
<protein>
    <recommendedName>
        <fullName evidence="2 5">Methionyl-tRNA formyltransferase</fullName>
        <ecNumber evidence="2 5">2.1.2.9</ecNumber>
    </recommendedName>
</protein>
<dbReference type="SUPFAM" id="SSF53328">
    <property type="entry name" value="Formyltransferase"/>
    <property type="match status" value="1"/>
</dbReference>
<dbReference type="PROSITE" id="PS00373">
    <property type="entry name" value="GART"/>
    <property type="match status" value="1"/>
</dbReference>
<dbReference type="EMBL" id="DVFJ01000036">
    <property type="protein sequence ID" value="HIQ72518.1"/>
    <property type="molecule type" value="Genomic_DNA"/>
</dbReference>
<dbReference type="InterPro" id="IPR001555">
    <property type="entry name" value="GART_AS"/>
</dbReference>
<keyword evidence="4 5" id="KW-0648">Protein biosynthesis</keyword>
<evidence type="ECO:0000313" key="8">
    <source>
        <dbReference type="EMBL" id="HIQ72518.1"/>
    </source>
</evidence>
<dbReference type="InterPro" id="IPR002376">
    <property type="entry name" value="Formyl_transf_N"/>
</dbReference>
<evidence type="ECO:0000313" key="9">
    <source>
        <dbReference type="Proteomes" id="UP000886887"/>
    </source>
</evidence>
<dbReference type="AlphaFoldDB" id="A0A9D0ZBJ2"/>
<gene>
    <name evidence="5" type="primary">fmt</name>
    <name evidence="8" type="ORF">IAB73_09980</name>
</gene>
<evidence type="ECO:0000256" key="1">
    <source>
        <dbReference type="ARBA" id="ARBA00010699"/>
    </source>
</evidence>
<dbReference type="FunFam" id="3.40.50.12230:FF:000001">
    <property type="entry name" value="Methionyl-tRNA formyltransferase"/>
    <property type="match status" value="1"/>
</dbReference>
<dbReference type="EC" id="2.1.2.9" evidence="2 5"/>
<feature type="binding site" evidence="5">
    <location>
        <begin position="110"/>
        <end position="113"/>
    </location>
    <ligand>
        <name>(6S)-5,6,7,8-tetrahydrofolate</name>
        <dbReference type="ChEBI" id="CHEBI:57453"/>
    </ligand>
</feature>
<sequence length="314" mass="33731">MRVVFMGTPAFAEPSLRALAESGRYEVVGVVCQPDRPKGRSGKPQACPAKQCALSEGIPVYQFERIRRPEGVQTLRALAPDVCVTAAFGQILSQELLDIPRLGTVNVHASLLPKYRGSAPINWCIINGETETGVTTMLTDKGMDTGDMLLSARTPIGPNETAGELTQRLSVLGAQLLMQTLQQLEAGTCPRTPQNPDEASYYPLLKKETGLIDWTQPARAVFNLVRGVDPWPGAYTPMEDGTLKVWKAAAHAQSAGAQPGMVLRSSAREGLFVATGDGVLELLEIQAPGSRRMNAKDYLRGHAIPAGTLLGKAE</sequence>
<comment type="function">
    <text evidence="5">Attaches a formyl group to the free amino group of methionyl-tRNA(fMet). The formyl group appears to play a dual role in the initiator identity of N-formylmethionyl-tRNA by promoting its recognition by IF2 and preventing the misappropriation of this tRNA by the elongation apparatus.</text>
</comment>
<dbReference type="InterPro" id="IPR005793">
    <property type="entry name" value="Formyl_trans_C"/>
</dbReference>
<dbReference type="CDD" id="cd08704">
    <property type="entry name" value="Met_tRNA_FMT_C"/>
    <property type="match status" value="1"/>
</dbReference>
<evidence type="ECO:0000256" key="2">
    <source>
        <dbReference type="ARBA" id="ARBA00012261"/>
    </source>
</evidence>
<dbReference type="InterPro" id="IPR041711">
    <property type="entry name" value="Met-tRNA-FMT_N"/>
</dbReference>
<accession>A0A9D0ZBJ2</accession>
<dbReference type="CDD" id="cd08646">
    <property type="entry name" value="FMT_core_Met-tRNA-FMT_N"/>
    <property type="match status" value="1"/>
</dbReference>